<dbReference type="GO" id="GO:0006487">
    <property type="term" value="P:protein N-linked glycosylation"/>
    <property type="evidence" value="ECO:0007669"/>
    <property type="project" value="UniProtKB-UniRule"/>
</dbReference>
<protein>
    <recommendedName>
        <fullName evidence="11 12">Mannosyl-oligosaccharide glucosidase</fullName>
        <ecNumber evidence="11 12">3.2.1.106</ecNumber>
    </recommendedName>
</protein>
<evidence type="ECO:0000256" key="3">
    <source>
        <dbReference type="ARBA" id="ARBA00022692"/>
    </source>
</evidence>
<comment type="function">
    <text evidence="12">Cleaves the distal alpha 1,2-linked glucose residue from the Glc(3)Man(9)GlcNAc(2) oligosaccharide precursor.</text>
</comment>
<dbReference type="AlphaFoldDB" id="A0A0L6VAP6"/>
<proteinExistence type="inferred from homology"/>
<dbReference type="OrthoDB" id="410058at2759"/>
<dbReference type="Pfam" id="PF16923">
    <property type="entry name" value="Glyco_hydro_63N"/>
    <property type="match status" value="1"/>
</dbReference>
<keyword evidence="18" id="KW-1185">Reference proteome</keyword>
<comment type="caution">
    <text evidence="17">The sequence shown here is derived from an EMBL/GenBank/DDBJ whole genome shotgun (WGS) entry which is preliminary data.</text>
</comment>
<dbReference type="Pfam" id="PF03200">
    <property type="entry name" value="Glyco_hydro_63"/>
    <property type="match status" value="1"/>
</dbReference>
<reference evidence="17 18" key="1">
    <citation type="submission" date="2015-08" db="EMBL/GenBank/DDBJ databases">
        <title>Next Generation Sequencing and Analysis of the Genome of Puccinia sorghi L Schw, the Causal Agent of Maize Common Rust.</title>
        <authorList>
            <person name="Rochi L."/>
            <person name="Burguener G."/>
            <person name="Darino M."/>
            <person name="Turjanski A."/>
            <person name="Kreff E."/>
            <person name="Dieguez M.J."/>
            <person name="Sacco F."/>
        </authorList>
    </citation>
    <scope>NUCLEOTIDE SEQUENCE [LARGE SCALE GENOMIC DNA]</scope>
    <source>
        <strain evidence="17 18">RO10H11247</strain>
    </source>
</reference>
<dbReference type="GO" id="GO:0005789">
    <property type="term" value="C:endoplasmic reticulum membrane"/>
    <property type="evidence" value="ECO:0007669"/>
    <property type="project" value="UniProtKB-SubCell"/>
</dbReference>
<evidence type="ECO:0000256" key="7">
    <source>
        <dbReference type="ARBA" id="ARBA00022989"/>
    </source>
</evidence>
<keyword evidence="7" id="KW-1133">Transmembrane helix</keyword>
<feature type="region of interest" description="Disordered" evidence="13">
    <location>
        <begin position="415"/>
        <end position="434"/>
    </location>
</feature>
<dbReference type="Gene3D" id="2.70.98.110">
    <property type="entry name" value="Glycosyl hydrolase family 63, N-terminal domain"/>
    <property type="match status" value="1"/>
</dbReference>
<keyword evidence="10 12" id="KW-0326">Glycosidase</keyword>
<dbReference type="PANTHER" id="PTHR10412:SF11">
    <property type="entry name" value="MANNOSYL-OLIGOSACCHARIDE GLUCOSIDASE"/>
    <property type="match status" value="1"/>
</dbReference>
<dbReference type="InterPro" id="IPR031631">
    <property type="entry name" value="Glyco_hydro_63N"/>
</dbReference>
<comment type="subcellular location">
    <subcellularLocation>
        <location evidence="1 12">Endoplasmic reticulum membrane</location>
        <topology evidence="1 12">Single-pass type II membrane protein</topology>
    </subcellularLocation>
</comment>
<dbReference type="EC" id="3.2.1.106" evidence="11 12"/>
<feature type="domain" description="Glycosyl hydrolase family 63 C-terminal" evidence="15">
    <location>
        <begin position="346"/>
        <end position="873"/>
    </location>
</feature>
<dbReference type="GO" id="GO:0009311">
    <property type="term" value="P:oligosaccharide metabolic process"/>
    <property type="evidence" value="ECO:0007669"/>
    <property type="project" value="UniProtKB-UniRule"/>
</dbReference>
<keyword evidence="9" id="KW-0325">Glycoprotein</keyword>
<evidence type="ECO:0000256" key="2">
    <source>
        <dbReference type="ARBA" id="ARBA00010833"/>
    </source>
</evidence>
<dbReference type="PANTHER" id="PTHR10412">
    <property type="entry name" value="MANNOSYL-OLIGOSACCHARIDE GLUCOSIDASE"/>
    <property type="match status" value="1"/>
</dbReference>
<evidence type="ECO:0000256" key="13">
    <source>
        <dbReference type="SAM" id="MobiDB-lite"/>
    </source>
</evidence>
<feature type="domain" description="Glycosyl hydrolase family 63 N-terminal" evidence="16">
    <location>
        <begin position="42"/>
        <end position="301"/>
    </location>
</feature>
<dbReference type="Gene3D" id="1.50.10.10">
    <property type="match status" value="1"/>
</dbReference>
<feature type="signal peptide" evidence="14">
    <location>
        <begin position="1"/>
        <end position="26"/>
    </location>
</feature>
<evidence type="ECO:0000256" key="1">
    <source>
        <dbReference type="ARBA" id="ARBA00004648"/>
    </source>
</evidence>
<feature type="chain" id="PRO_5005568212" description="Mannosyl-oligosaccharide glucosidase" evidence="14">
    <location>
        <begin position="27"/>
        <end position="877"/>
    </location>
</feature>
<dbReference type="InterPro" id="IPR008928">
    <property type="entry name" value="6-hairpin_glycosidase_sf"/>
</dbReference>
<keyword evidence="4 12" id="KW-0378">Hydrolase</keyword>
<dbReference type="InterPro" id="IPR012341">
    <property type="entry name" value="6hp_glycosidase-like_sf"/>
</dbReference>
<evidence type="ECO:0000259" key="16">
    <source>
        <dbReference type="Pfam" id="PF16923"/>
    </source>
</evidence>
<keyword evidence="3" id="KW-0812">Transmembrane</keyword>
<dbReference type="GO" id="GO:0004573">
    <property type="term" value="F:Glc3Man9GlcNAc2 oligosaccharide glucosidase activity"/>
    <property type="evidence" value="ECO:0007669"/>
    <property type="project" value="UniProtKB-UniRule"/>
</dbReference>
<accession>A0A0L6VAP6</accession>
<dbReference type="InterPro" id="IPR038518">
    <property type="entry name" value="Glyco_hydro_63N_sf"/>
</dbReference>
<dbReference type="VEuPathDB" id="FungiDB:VP01_2211g1"/>
<evidence type="ECO:0000256" key="14">
    <source>
        <dbReference type="SAM" id="SignalP"/>
    </source>
</evidence>
<dbReference type="Proteomes" id="UP000037035">
    <property type="component" value="Unassembled WGS sequence"/>
</dbReference>
<evidence type="ECO:0000256" key="10">
    <source>
        <dbReference type="ARBA" id="ARBA00023295"/>
    </source>
</evidence>
<organism evidence="17 18">
    <name type="scientific">Puccinia sorghi</name>
    <dbReference type="NCBI Taxonomy" id="27349"/>
    <lineage>
        <taxon>Eukaryota</taxon>
        <taxon>Fungi</taxon>
        <taxon>Dikarya</taxon>
        <taxon>Basidiomycota</taxon>
        <taxon>Pucciniomycotina</taxon>
        <taxon>Pucciniomycetes</taxon>
        <taxon>Pucciniales</taxon>
        <taxon>Pucciniaceae</taxon>
        <taxon>Puccinia</taxon>
    </lineage>
</organism>
<dbReference type="EMBL" id="LAVV01007072">
    <property type="protein sequence ID" value="KNZ57205.1"/>
    <property type="molecule type" value="Genomic_DNA"/>
</dbReference>
<evidence type="ECO:0000256" key="5">
    <source>
        <dbReference type="ARBA" id="ARBA00022824"/>
    </source>
</evidence>
<gene>
    <name evidence="17" type="ORF">VP01_2211g1</name>
</gene>
<evidence type="ECO:0000256" key="12">
    <source>
        <dbReference type="RuleBase" id="RU368089"/>
    </source>
</evidence>
<keyword evidence="6" id="KW-0735">Signal-anchor</keyword>
<evidence type="ECO:0000259" key="15">
    <source>
        <dbReference type="Pfam" id="PF03200"/>
    </source>
</evidence>
<evidence type="ECO:0000256" key="11">
    <source>
        <dbReference type="ARBA" id="ARBA00038888"/>
    </source>
</evidence>
<evidence type="ECO:0000256" key="8">
    <source>
        <dbReference type="ARBA" id="ARBA00023136"/>
    </source>
</evidence>
<feature type="compositionally biased region" description="Basic and acidic residues" evidence="13">
    <location>
        <begin position="417"/>
        <end position="434"/>
    </location>
</feature>
<dbReference type="STRING" id="27349.A0A0L6VAP6"/>
<evidence type="ECO:0000256" key="6">
    <source>
        <dbReference type="ARBA" id="ARBA00022968"/>
    </source>
</evidence>
<keyword evidence="8" id="KW-0472">Membrane</keyword>
<evidence type="ECO:0000256" key="4">
    <source>
        <dbReference type="ARBA" id="ARBA00022801"/>
    </source>
</evidence>
<keyword evidence="5 12" id="KW-0256">Endoplasmic reticulum</keyword>
<comment type="similarity">
    <text evidence="2 12">Belongs to the glycosyl hydrolase 63 family.</text>
</comment>
<dbReference type="InterPro" id="IPR004888">
    <property type="entry name" value="Glycoside_hydrolase_63"/>
</dbReference>
<dbReference type="InterPro" id="IPR031335">
    <property type="entry name" value="Glyco_hydro_63_C"/>
</dbReference>
<comment type="catalytic activity">
    <reaction evidence="12">
        <text>N(4)-(alpha-D-Glc-(1-&gt;2)-alpha-D-Glc-(1-&gt;3)-alpha-D-Glc-(1-&gt;3)-alpha-D-Man-(1-&gt;2)-alpha-D-Man-(1-&gt;2)-alpha-D-Man-(1-&gt;3)-[alpha-D-Man-(1-&gt;2)-alpha-D-Man-(1-&gt;3)-[alpha-D-Man-(1-&gt;2)-alpha-D-Man-(1-&gt;6)]-alpha-D-Man-(1-&gt;6)]-beta-D-Man-(1-&gt;4)-beta-D-GlcNAc-(1-&gt;4)-beta-D-GlcNAc)-L-asparaginyl-[protein] + H2O = N(4)-(alpha-D-Glc-(1-&gt;3)-alpha-D-Glc-(1-&gt;3)-alpha-D-Man-(1-&gt;2)-alpha-D-Man-(1-&gt;2)-alpha-D-Man-(1-&gt;3)-[alpha-D-Man-(1-&gt;2)-alpha-D-Man-(1-&gt;3)-[alpha-D-Man-(1-&gt;2)-alpha-D-Man-(1-&gt;6)]-alpha-D-Man-(1-&gt;6)]-beta-D-Man-(1-&gt;4)-beta-D-GlcNAc-(1-&gt;4)-beta-D-GlcNAc)-L-asparaginyl-[protein] + beta-D-glucose</text>
        <dbReference type="Rhea" id="RHEA:55988"/>
        <dbReference type="Rhea" id="RHEA-COMP:12806"/>
        <dbReference type="Rhea" id="RHEA-COMP:14355"/>
        <dbReference type="ChEBI" id="CHEBI:15377"/>
        <dbReference type="ChEBI" id="CHEBI:15903"/>
        <dbReference type="ChEBI" id="CHEBI:59082"/>
        <dbReference type="ChEBI" id="CHEBI:132537"/>
        <dbReference type="EC" id="3.2.1.106"/>
    </reaction>
</comment>
<evidence type="ECO:0000313" key="18">
    <source>
        <dbReference type="Proteomes" id="UP000037035"/>
    </source>
</evidence>
<sequence>MLLTIPARLTQLLTIIALANLQSTASDQNLTFQVLQHATNQSLLWGTYRPNLYFGLRPRQPHSLMTGMIWFGTQDFQSFGRTRHSCEQSDELNGYGFDKHDGRNFASHYVRDSLNNLELRVQMLKVPGGEYGGSWALRINGKKLDLARPSKISLINYFGLDGLGSFQLENEEDDEVHVVSCFSEKIILVESMGKSRYLDLRISWETLLFASKIVSLLPFLNHNLSVLDKSSGKQGPTNPPVTANRHAKDFGDKLSRTQFLGVQLPAGSIWKAKDSIISAINEFVHPLIEKYTVQDMPDPCLALNLPNEINYGSNLYALQRMYESPFELDIYFDGDGAPRIDSPALSAGLLAASDAFDQRFQSTFPKIMSEYSAEEQAMAKEMLSSIIGGIGYFYGSSIVDRNFAHDYDDDGLLFTGHSEDEGGVEDRKRQPQLTEDRELFTATPSRSFFPRGFYWDEGFHLTLIGAWDNDLSLEILQSWIQLIDRDGWIGREQILGEEARSKVPSEFQTQYSNHANPPTLTMAVTSYLKRLKRFQGVEGLKDTLADADLGMVNSDQQIFKTSHQAKGISGKLLEDVGLARSFLVSIYPKFKLHYEWFRETQVGQIREWGRESRSKTEGYRWRGRTAEHVLTSGIDDYPRGLPHAGELHLDLLCWVGFFTRTMKSIAEFLGEKDDVAEYQKNYEAIVDNIDDLHWNEEKKMHCDVSVNGDDESYFVCHKGYISIFPFLLGLVPHDSPKLKYILEDLRDPEGIWSEFGLRSLAKSDPYFGKNENYWRGPIWIPMNYMALNSLFTVSSRLFGSTLPAAIYAKRSGPYQTEAAELYEILKANVIKNVFKEWKRTGFTWEQYDPISGEGRRSKPFTGWTSLVAMIMAEEYDM</sequence>
<evidence type="ECO:0000313" key="17">
    <source>
        <dbReference type="EMBL" id="KNZ57205.1"/>
    </source>
</evidence>
<keyword evidence="14" id="KW-0732">Signal</keyword>
<dbReference type="SUPFAM" id="SSF48208">
    <property type="entry name" value="Six-hairpin glycosidases"/>
    <property type="match status" value="1"/>
</dbReference>
<name>A0A0L6VAP6_9BASI</name>
<evidence type="ECO:0000256" key="9">
    <source>
        <dbReference type="ARBA" id="ARBA00023180"/>
    </source>
</evidence>